<dbReference type="OrthoDB" id="3647690at2759"/>
<protein>
    <recommendedName>
        <fullName evidence="3">Chromo domain-containing protein</fullName>
    </recommendedName>
</protein>
<proteinExistence type="predicted"/>
<keyword evidence="2" id="KW-1185">Reference proteome</keyword>
<dbReference type="AlphaFoldDB" id="A0A9P5NQM2"/>
<dbReference type="Gene3D" id="2.40.50.40">
    <property type="match status" value="1"/>
</dbReference>
<evidence type="ECO:0000313" key="2">
    <source>
        <dbReference type="Proteomes" id="UP000724874"/>
    </source>
</evidence>
<dbReference type="Proteomes" id="UP000724874">
    <property type="component" value="Unassembled WGS sequence"/>
</dbReference>
<accession>A0A9P5NQM2</accession>
<feature type="non-terminal residue" evidence="1">
    <location>
        <position position="1"/>
    </location>
</feature>
<evidence type="ECO:0000313" key="1">
    <source>
        <dbReference type="EMBL" id="KAF8900722.1"/>
    </source>
</evidence>
<dbReference type="EMBL" id="JADNYJ010000046">
    <property type="protein sequence ID" value="KAF8900722.1"/>
    <property type="molecule type" value="Genomic_DNA"/>
</dbReference>
<feature type="non-terminal residue" evidence="1">
    <location>
        <position position="50"/>
    </location>
</feature>
<sequence>LWEVIEILEEKKGKYRVQWAGEDPNTMKPWPPQWVPKQDVTDDLVVDWKR</sequence>
<evidence type="ECO:0008006" key="3">
    <source>
        <dbReference type="Google" id="ProtNLM"/>
    </source>
</evidence>
<name>A0A9P5NQM2_GYMJU</name>
<comment type="caution">
    <text evidence="1">The sequence shown here is derived from an EMBL/GenBank/DDBJ whole genome shotgun (WGS) entry which is preliminary data.</text>
</comment>
<reference evidence="1" key="1">
    <citation type="submission" date="2020-11" db="EMBL/GenBank/DDBJ databases">
        <authorList>
            <consortium name="DOE Joint Genome Institute"/>
            <person name="Ahrendt S."/>
            <person name="Riley R."/>
            <person name="Andreopoulos W."/>
            <person name="LaButti K."/>
            <person name="Pangilinan J."/>
            <person name="Ruiz-duenas F.J."/>
            <person name="Barrasa J.M."/>
            <person name="Sanchez-Garcia M."/>
            <person name="Camarero S."/>
            <person name="Miyauchi S."/>
            <person name="Serrano A."/>
            <person name="Linde D."/>
            <person name="Babiker R."/>
            <person name="Drula E."/>
            <person name="Ayuso-Fernandez I."/>
            <person name="Pacheco R."/>
            <person name="Padilla G."/>
            <person name="Ferreira P."/>
            <person name="Barriuso J."/>
            <person name="Kellner H."/>
            <person name="Castanera R."/>
            <person name="Alfaro M."/>
            <person name="Ramirez L."/>
            <person name="Pisabarro A.G."/>
            <person name="Kuo A."/>
            <person name="Tritt A."/>
            <person name="Lipzen A."/>
            <person name="He G."/>
            <person name="Yan M."/>
            <person name="Ng V."/>
            <person name="Cullen D."/>
            <person name="Martin F."/>
            <person name="Rosso M.-N."/>
            <person name="Henrissat B."/>
            <person name="Hibbett D."/>
            <person name="Martinez A.T."/>
            <person name="Grigoriev I.V."/>
        </authorList>
    </citation>
    <scope>NUCLEOTIDE SEQUENCE</scope>
    <source>
        <strain evidence="1">AH 44721</strain>
    </source>
</reference>
<gene>
    <name evidence="1" type="ORF">CPB84DRAFT_1621508</name>
</gene>
<organism evidence="1 2">
    <name type="scientific">Gymnopilus junonius</name>
    <name type="common">Spectacular rustgill mushroom</name>
    <name type="synonym">Gymnopilus spectabilis subsp. junonius</name>
    <dbReference type="NCBI Taxonomy" id="109634"/>
    <lineage>
        <taxon>Eukaryota</taxon>
        <taxon>Fungi</taxon>
        <taxon>Dikarya</taxon>
        <taxon>Basidiomycota</taxon>
        <taxon>Agaricomycotina</taxon>
        <taxon>Agaricomycetes</taxon>
        <taxon>Agaricomycetidae</taxon>
        <taxon>Agaricales</taxon>
        <taxon>Agaricineae</taxon>
        <taxon>Hymenogastraceae</taxon>
        <taxon>Gymnopilus</taxon>
    </lineage>
</organism>